<dbReference type="InterPro" id="IPR003660">
    <property type="entry name" value="HAMP_dom"/>
</dbReference>
<evidence type="ECO:0000259" key="7">
    <source>
        <dbReference type="PROSITE" id="PS50885"/>
    </source>
</evidence>
<reference evidence="8 9" key="1">
    <citation type="submission" date="2020-08" db="EMBL/GenBank/DDBJ databases">
        <title>Genomic Encyclopedia of Type Strains, Phase IV (KMG-IV): sequencing the most valuable type-strain genomes for metagenomic binning, comparative biology and taxonomic classification.</title>
        <authorList>
            <person name="Goeker M."/>
        </authorList>
    </citation>
    <scope>NUCLEOTIDE SEQUENCE [LARGE SCALE GENOMIC DNA]</scope>
    <source>
        <strain evidence="8 9">DSM 103462</strain>
    </source>
</reference>
<dbReference type="CDD" id="cd12912">
    <property type="entry name" value="PDC2_MCP_like"/>
    <property type="match status" value="1"/>
</dbReference>
<proteinExistence type="inferred from homology"/>
<gene>
    <name evidence="8" type="ORF">HNP76_002219</name>
</gene>
<dbReference type="PANTHER" id="PTHR32089:SF112">
    <property type="entry name" value="LYSOZYME-LIKE PROTEIN-RELATED"/>
    <property type="match status" value="1"/>
</dbReference>
<evidence type="ECO:0000256" key="3">
    <source>
        <dbReference type="PROSITE-ProRule" id="PRU00284"/>
    </source>
</evidence>
<dbReference type="SMART" id="SM00283">
    <property type="entry name" value="MA"/>
    <property type="match status" value="1"/>
</dbReference>
<dbReference type="Gene3D" id="1.10.287.950">
    <property type="entry name" value="Methyl-accepting chemotaxis protein"/>
    <property type="match status" value="1"/>
</dbReference>
<dbReference type="PANTHER" id="PTHR32089">
    <property type="entry name" value="METHYL-ACCEPTING CHEMOTAXIS PROTEIN MCPB"/>
    <property type="match status" value="1"/>
</dbReference>
<keyword evidence="1 3" id="KW-0807">Transducer</keyword>
<evidence type="ECO:0000259" key="6">
    <source>
        <dbReference type="PROSITE" id="PS50111"/>
    </source>
</evidence>
<organism evidence="8 9">
    <name type="scientific">Treponema ruminis</name>
    <dbReference type="NCBI Taxonomy" id="744515"/>
    <lineage>
        <taxon>Bacteria</taxon>
        <taxon>Pseudomonadati</taxon>
        <taxon>Spirochaetota</taxon>
        <taxon>Spirochaetia</taxon>
        <taxon>Spirochaetales</taxon>
        <taxon>Treponemataceae</taxon>
        <taxon>Treponema</taxon>
    </lineage>
</organism>
<dbReference type="RefSeq" id="WP_184660470.1">
    <property type="nucleotide sequence ID" value="NZ_CP031518.1"/>
</dbReference>
<sequence>MGIKTKIILAMLALIFLTASAIASFSYLQSKYELTKAVEAGNEALAKTVSSRIETIHGREFKMLETIANTSIFQDPEVDLHDKWLLANSTVKDHNKYLGMGCYDEKGVGYGTHGNYTDMHEREYLRLSMQGQQALMDPNWSKSNGHLSTFYAVPFTDTNGRQIGEVTAVVDASSLCTTLSHITVGKSSTPFVISRKSGKYVAHADQKLVENEVVVADSAPQGFKEVLQKILSGDAGAGVYYDEIAKEKMAVAYQPIQGCEWSAVCVAPYNDFYSGITILLRAMILIAIISLVVAGAVTFFIVYFSIKPLKTVSDAINGIASGDADLTRRLKASANDEIGDVVKGFNKFSEKLQTIIGDVKNSKDDLIVAGDDMSYASQDTASSITEIIANIESMHKQIENQKSSVDQTAGAVNEIASNIESLERMIESQSSGVTEASAAVEEMIGNISSVNASMDKMATSFGELRMNSQAGFSKQKVVNERVKEIETQSAMLQEANVAIAAIASQTNLLAMNAAIEAAHAGEAGKGFAVVADEIRKLSETSTAQSKTIGDQLNNIKNSINDVVVASTEASTAFDSVSQKLEETDALVMQIKAAMEEQNEGSKQIIDALHNMNDSTVEVRNASSEMEEGNKMILDEVRHLQNATTVMNQSMEEMSIGARKINETGATLNTISGKVKESIIQIGTQVDQFKV</sequence>
<dbReference type="PROSITE" id="PS50111">
    <property type="entry name" value="CHEMOTAXIS_TRANSDUC_2"/>
    <property type="match status" value="1"/>
</dbReference>
<name>A0A7W8LMQ8_9SPIR</name>
<feature type="signal peptide" evidence="5">
    <location>
        <begin position="1"/>
        <end position="23"/>
    </location>
</feature>
<dbReference type="SMART" id="SM00304">
    <property type="entry name" value="HAMP"/>
    <property type="match status" value="1"/>
</dbReference>
<dbReference type="Gene3D" id="6.10.340.10">
    <property type="match status" value="1"/>
</dbReference>
<keyword evidence="9" id="KW-1185">Reference proteome</keyword>
<dbReference type="EMBL" id="JACHFQ010000007">
    <property type="protein sequence ID" value="MBB5226831.1"/>
    <property type="molecule type" value="Genomic_DNA"/>
</dbReference>
<dbReference type="Proteomes" id="UP000518887">
    <property type="component" value="Unassembled WGS sequence"/>
</dbReference>
<feature type="domain" description="HAMP" evidence="7">
    <location>
        <begin position="303"/>
        <end position="357"/>
    </location>
</feature>
<comment type="similarity">
    <text evidence="2">Belongs to the methyl-accepting chemotaxis (MCP) protein family.</text>
</comment>
<keyword evidence="4" id="KW-0472">Membrane</keyword>
<feature type="transmembrane region" description="Helical" evidence="4">
    <location>
        <begin position="278"/>
        <end position="304"/>
    </location>
</feature>
<accession>A0A7W8LMQ8</accession>
<dbReference type="SUPFAM" id="SSF58104">
    <property type="entry name" value="Methyl-accepting chemotaxis protein (MCP) signaling domain"/>
    <property type="match status" value="1"/>
</dbReference>
<dbReference type="PROSITE" id="PS50885">
    <property type="entry name" value="HAMP"/>
    <property type="match status" value="1"/>
</dbReference>
<feature type="chain" id="PRO_5031546394" evidence="5">
    <location>
        <begin position="24"/>
        <end position="690"/>
    </location>
</feature>
<keyword evidence="4" id="KW-1133">Transmembrane helix</keyword>
<feature type="domain" description="Methyl-accepting transducer" evidence="6">
    <location>
        <begin position="404"/>
        <end position="626"/>
    </location>
</feature>
<evidence type="ECO:0000256" key="4">
    <source>
        <dbReference type="SAM" id="Phobius"/>
    </source>
</evidence>
<dbReference type="Gene3D" id="3.30.450.20">
    <property type="entry name" value="PAS domain"/>
    <property type="match status" value="1"/>
</dbReference>
<comment type="caution">
    <text evidence="8">The sequence shown here is derived from an EMBL/GenBank/DDBJ whole genome shotgun (WGS) entry which is preliminary data.</text>
</comment>
<dbReference type="GO" id="GO:0016020">
    <property type="term" value="C:membrane"/>
    <property type="evidence" value="ECO:0007669"/>
    <property type="project" value="InterPro"/>
</dbReference>
<evidence type="ECO:0000313" key="8">
    <source>
        <dbReference type="EMBL" id="MBB5226831.1"/>
    </source>
</evidence>
<dbReference type="InterPro" id="IPR004089">
    <property type="entry name" value="MCPsignal_dom"/>
</dbReference>
<dbReference type="Pfam" id="PF00015">
    <property type="entry name" value="MCPsignal"/>
    <property type="match status" value="1"/>
</dbReference>
<dbReference type="GO" id="GO:0007165">
    <property type="term" value="P:signal transduction"/>
    <property type="evidence" value="ECO:0007669"/>
    <property type="project" value="UniProtKB-KW"/>
</dbReference>
<keyword evidence="4" id="KW-0812">Transmembrane</keyword>
<dbReference type="AlphaFoldDB" id="A0A7W8LMQ8"/>
<keyword evidence="5" id="KW-0732">Signal</keyword>
<evidence type="ECO:0000256" key="5">
    <source>
        <dbReference type="SAM" id="SignalP"/>
    </source>
</evidence>
<evidence type="ECO:0000256" key="2">
    <source>
        <dbReference type="ARBA" id="ARBA00029447"/>
    </source>
</evidence>
<dbReference type="CDD" id="cd18773">
    <property type="entry name" value="PDC1_HK_sensor"/>
    <property type="match status" value="1"/>
</dbReference>
<dbReference type="CDD" id="cd06225">
    <property type="entry name" value="HAMP"/>
    <property type="match status" value="1"/>
</dbReference>
<protein>
    <submittedName>
        <fullName evidence="8">Methyl-accepting chemotaxis protein</fullName>
    </submittedName>
</protein>
<evidence type="ECO:0000256" key="1">
    <source>
        <dbReference type="ARBA" id="ARBA00023224"/>
    </source>
</evidence>
<evidence type="ECO:0000313" key="9">
    <source>
        <dbReference type="Proteomes" id="UP000518887"/>
    </source>
</evidence>
<dbReference type="Pfam" id="PF00672">
    <property type="entry name" value="HAMP"/>
    <property type="match status" value="1"/>
</dbReference>